<comment type="caution">
    <text evidence="4">The sequence shown here is derived from an EMBL/GenBank/DDBJ whole genome shotgun (WGS) entry which is preliminary data.</text>
</comment>
<dbReference type="RefSeq" id="WP_100714164.1">
    <property type="nucleotide sequence ID" value="NZ_NPDY01000010.1"/>
</dbReference>
<dbReference type="OrthoDB" id="9795390at2"/>
<dbReference type="AlphaFoldDB" id="A0A2M9ZK94"/>
<dbReference type="InterPro" id="IPR051130">
    <property type="entry name" value="Mito_struct-func_regulator"/>
</dbReference>
<protein>
    <submittedName>
        <fullName evidence="4">Protein kinase</fullName>
    </submittedName>
</protein>
<reference evidence="5 6" key="1">
    <citation type="submission" date="2017-07" db="EMBL/GenBank/DDBJ databases">
        <title>Leptospira spp. isolated from tropical soils.</title>
        <authorList>
            <person name="Thibeaux R."/>
            <person name="Iraola G."/>
            <person name="Ferres I."/>
            <person name="Bierque E."/>
            <person name="Girault D."/>
            <person name="Soupe-Gilbert M.-E."/>
            <person name="Picardeau M."/>
            <person name="Goarant C."/>
        </authorList>
    </citation>
    <scope>NUCLEOTIDE SEQUENCE [LARGE SCALE GENOMIC DNA]</scope>
    <source>
        <strain evidence="4 6">FH1-B-B1</strain>
        <strain evidence="3 5">FH1-B-C1</strain>
    </source>
</reference>
<keyword evidence="1" id="KW-0472">Membrane</keyword>
<dbReference type="SUPFAM" id="SSF56112">
    <property type="entry name" value="Protein kinase-like (PK-like)"/>
    <property type="match status" value="1"/>
</dbReference>
<name>A0A2M9ZK94_9LEPT</name>
<keyword evidence="4" id="KW-0418">Kinase</keyword>
<keyword evidence="4" id="KW-0808">Transferase</keyword>
<organism evidence="4 6">
    <name type="scientific">Leptospira perolatii</name>
    <dbReference type="NCBI Taxonomy" id="2023191"/>
    <lineage>
        <taxon>Bacteria</taxon>
        <taxon>Pseudomonadati</taxon>
        <taxon>Spirochaetota</taxon>
        <taxon>Spirochaetia</taxon>
        <taxon>Leptospirales</taxon>
        <taxon>Leptospiraceae</taxon>
        <taxon>Leptospira</taxon>
    </lineage>
</organism>
<dbReference type="PANTHER" id="PTHR43173:SF19">
    <property type="entry name" value="AARF DOMAIN-CONTAINING PROTEIN KINASE 1"/>
    <property type="match status" value="1"/>
</dbReference>
<keyword evidence="5" id="KW-1185">Reference proteome</keyword>
<evidence type="ECO:0000256" key="1">
    <source>
        <dbReference type="SAM" id="Phobius"/>
    </source>
</evidence>
<accession>A0A2M9ZK94</accession>
<dbReference type="EMBL" id="NPDZ01000009">
    <property type="protein sequence ID" value="PJZ72485.1"/>
    <property type="molecule type" value="Genomic_DNA"/>
</dbReference>
<dbReference type="Pfam" id="PF03109">
    <property type="entry name" value="ABC1"/>
    <property type="match status" value="1"/>
</dbReference>
<dbReference type="GO" id="GO:0016301">
    <property type="term" value="F:kinase activity"/>
    <property type="evidence" value="ECO:0007669"/>
    <property type="project" value="UniProtKB-KW"/>
</dbReference>
<keyword evidence="1" id="KW-1133">Transmembrane helix</keyword>
<keyword evidence="1" id="KW-0812">Transmembrane</keyword>
<dbReference type="InterPro" id="IPR011009">
    <property type="entry name" value="Kinase-like_dom_sf"/>
</dbReference>
<evidence type="ECO:0000313" key="4">
    <source>
        <dbReference type="EMBL" id="PJZ72485.1"/>
    </source>
</evidence>
<dbReference type="PANTHER" id="PTHR43173">
    <property type="entry name" value="ABC1 FAMILY PROTEIN"/>
    <property type="match status" value="1"/>
</dbReference>
<dbReference type="EMBL" id="NPDY01000010">
    <property type="protein sequence ID" value="PJZ69350.1"/>
    <property type="molecule type" value="Genomic_DNA"/>
</dbReference>
<feature type="domain" description="ABC1 atypical kinase-like" evidence="2">
    <location>
        <begin position="104"/>
        <end position="342"/>
    </location>
</feature>
<evidence type="ECO:0000313" key="3">
    <source>
        <dbReference type="EMBL" id="PJZ69350.1"/>
    </source>
</evidence>
<gene>
    <name evidence="3" type="ORF">CH360_11380</name>
    <name evidence="4" type="ORF">CH373_13815</name>
</gene>
<evidence type="ECO:0000259" key="2">
    <source>
        <dbReference type="Pfam" id="PF03109"/>
    </source>
</evidence>
<evidence type="ECO:0000313" key="6">
    <source>
        <dbReference type="Proteomes" id="UP000231990"/>
    </source>
</evidence>
<feature type="transmembrane region" description="Helical" evidence="1">
    <location>
        <begin position="506"/>
        <end position="526"/>
    </location>
</feature>
<proteinExistence type="predicted"/>
<dbReference type="InterPro" id="IPR004147">
    <property type="entry name" value="ABC1_dom"/>
</dbReference>
<feature type="transmembrane region" description="Helical" evidence="1">
    <location>
        <begin position="538"/>
        <end position="557"/>
    </location>
</feature>
<evidence type="ECO:0000313" key="5">
    <source>
        <dbReference type="Proteomes" id="UP000231962"/>
    </source>
</evidence>
<dbReference type="Proteomes" id="UP000231962">
    <property type="component" value="Unassembled WGS sequence"/>
</dbReference>
<dbReference type="CDD" id="cd05121">
    <property type="entry name" value="ABC1_ADCK3-like"/>
    <property type="match status" value="1"/>
</dbReference>
<sequence length="568" mass="65492">MTKSQSKSGNQSALPTYSTRGRYYRGNWFLWKKIFQLFWYFRFKKVFSPLYRSQEKENEFFQTLGKECRDFFLKMGGVYIKLGQYLASLSHLFPESFTDPLQDLQDRVPPHPFSEIRERFRKEFEKDIVEVFPDISETPLASASIAQVHTATFKGEKIAIKILYPGIEEVISKDLKAIRTFLKRINRLLVSFDYRLVHKEIAKLVGREIDLRIEAESMERMARYFSEEPDYIFPRIYKEWAGKSVLVAQFIEGVRITQAHALTKGQAKSRAVDLLIRAYVLMVFEFRFYHADPHPGNLIYTPDEKLCLIDFGAVGEIPPSQALTLRKIFLCAMSKDYGGVVEGLDELGLLSRKADRDKLEEVVRYSLEKLARFLNDTDSFRNLKFDQIHTPEDLKFLKEINSSLRELFRMVQLPVTLIPLERVLGLLVGITATLDPYRTVLEYGEKPFKGLVLQGENSWEKVLVQEGGIWGQAVSIPGELLQAIKSINRGKQSYRQPDLEAHSRKMYALGHQALSAIFVLFGIYYGTDRWDRGEETSAWIGFGSSIFFGILLALSVLKNKLSSKRNNP</sequence>
<dbReference type="Proteomes" id="UP000231990">
    <property type="component" value="Unassembled WGS sequence"/>
</dbReference>